<evidence type="ECO:0000313" key="4">
    <source>
        <dbReference type="Proteomes" id="UP000283269"/>
    </source>
</evidence>
<dbReference type="InterPro" id="IPR056884">
    <property type="entry name" value="NPHP3-like_N"/>
</dbReference>
<dbReference type="Pfam" id="PF24883">
    <property type="entry name" value="NPHP3_N"/>
    <property type="match status" value="1"/>
</dbReference>
<keyword evidence="4" id="KW-1185">Reference proteome</keyword>
<dbReference type="Proteomes" id="UP000283269">
    <property type="component" value="Unassembled WGS sequence"/>
</dbReference>
<reference evidence="3 4" key="1">
    <citation type="journal article" date="2018" name="Evol. Lett.">
        <title>Horizontal gene cluster transfer increased hallucinogenic mushroom diversity.</title>
        <authorList>
            <person name="Reynolds H.T."/>
            <person name="Vijayakumar V."/>
            <person name="Gluck-Thaler E."/>
            <person name="Korotkin H.B."/>
            <person name="Matheny P.B."/>
            <person name="Slot J.C."/>
        </authorList>
    </citation>
    <scope>NUCLEOTIDE SEQUENCE [LARGE SCALE GENOMIC DNA]</scope>
    <source>
        <strain evidence="3 4">2631</strain>
    </source>
</reference>
<evidence type="ECO:0000259" key="2">
    <source>
        <dbReference type="Pfam" id="PF24883"/>
    </source>
</evidence>
<comment type="caution">
    <text evidence="3">The sequence shown here is derived from an EMBL/GenBank/DDBJ whole genome shotgun (WGS) entry which is preliminary data.</text>
</comment>
<dbReference type="STRING" id="93625.A0A409XNS0"/>
<dbReference type="EMBL" id="NHYD01001045">
    <property type="protein sequence ID" value="PPQ92439.1"/>
    <property type="molecule type" value="Genomic_DNA"/>
</dbReference>
<feature type="domain" description="Nephrocystin 3-like N-terminal" evidence="2">
    <location>
        <begin position="397"/>
        <end position="581"/>
    </location>
</feature>
<dbReference type="SUPFAM" id="SSF52540">
    <property type="entry name" value="P-loop containing nucleoside triphosphate hydrolases"/>
    <property type="match status" value="1"/>
</dbReference>
<gene>
    <name evidence="3" type="ORF">CVT25_008660</name>
</gene>
<keyword evidence="1" id="KW-0677">Repeat</keyword>
<organism evidence="3 4">
    <name type="scientific">Psilocybe cyanescens</name>
    <dbReference type="NCBI Taxonomy" id="93625"/>
    <lineage>
        <taxon>Eukaryota</taxon>
        <taxon>Fungi</taxon>
        <taxon>Dikarya</taxon>
        <taxon>Basidiomycota</taxon>
        <taxon>Agaricomycotina</taxon>
        <taxon>Agaricomycetes</taxon>
        <taxon>Agaricomycetidae</taxon>
        <taxon>Agaricales</taxon>
        <taxon>Agaricineae</taxon>
        <taxon>Strophariaceae</taxon>
        <taxon>Psilocybe</taxon>
    </lineage>
</organism>
<dbReference type="InParanoid" id="A0A409XNS0"/>
<protein>
    <recommendedName>
        <fullName evidence="2">Nephrocystin 3-like N-terminal domain-containing protein</fullName>
    </recommendedName>
</protein>
<dbReference type="OrthoDB" id="3048642at2759"/>
<name>A0A409XNS0_PSICY</name>
<proteinExistence type="predicted"/>
<accession>A0A409XNS0</accession>
<dbReference type="AlphaFoldDB" id="A0A409XNS0"/>
<dbReference type="InterPro" id="IPR027417">
    <property type="entry name" value="P-loop_NTPase"/>
</dbReference>
<evidence type="ECO:0000256" key="1">
    <source>
        <dbReference type="ARBA" id="ARBA00022737"/>
    </source>
</evidence>
<evidence type="ECO:0000313" key="3">
    <source>
        <dbReference type="EMBL" id="PPQ92439.1"/>
    </source>
</evidence>
<sequence>MSDIVIEKRKSSPYETFNKCTLVDAQYYPMSSFRKIEFEDRKRIQFHIISIQGLPQQAGWQTISSIFLSVESLETRDSFATGHKKNSSLISWGENMPQMDLKDSSKVRFELKSQVLWKNKTVLGTTDVFEIGQLLKMQSQAGEDRDAHIELIVPIKSTTNNSTSPKQAILSLSVRQTAMKDRNSAITAVDQSRFVEMCQQQSSEELRAFVGKMVRFRKALEDTPFLCLIDIILGVSEGVRKIIENPVTRNINKNTVALSTALNQAFLPYESLSARHMGKRSEHTMEMMSEMLCSVVKALVSVENFLRMQDAFAKDKLEFKVTYWIRYFEECARFLLEKDSKRPVPLVNKTSRRVAYQSPMVASSELPKYNMLPMELPTTHASGSYVRPDLVRLIAEWIYSPSFRETRTPSSEPRSTNNVFCLHGAPGCGKTQLASHIMDWLQDMGCLGGYFSFESDATHKPSQILEALPMTVIHQICTAEPDAEGQLKAAFAKQQAAAVHGSLQDRFEKLFVGPMREFEKGRVAPAWNPLETLVFVIDGIGSRGDSDSAEYQRMVEVLGEFLSSKAVSRLPKYIKILVLCRSETGLGKMLSQSGTGYVCEMGPIVQYVESPSPSVSEPSTFGPTSTCFNGSAHALTGCSFDSFYSGVLIANVIF</sequence>